<dbReference type="EMBL" id="BMAW01131173">
    <property type="protein sequence ID" value="GFU38310.1"/>
    <property type="molecule type" value="Genomic_DNA"/>
</dbReference>
<dbReference type="InterPro" id="IPR012337">
    <property type="entry name" value="RNaseH-like_sf"/>
</dbReference>
<dbReference type="SMART" id="SM00479">
    <property type="entry name" value="EXOIII"/>
    <property type="match status" value="1"/>
</dbReference>
<dbReference type="GO" id="GO:0000175">
    <property type="term" value="F:3'-5'-RNA exonuclease activity"/>
    <property type="evidence" value="ECO:0007669"/>
    <property type="project" value="InterPro"/>
</dbReference>
<dbReference type="Pfam" id="PF00929">
    <property type="entry name" value="RNase_T"/>
    <property type="match status" value="1"/>
</dbReference>
<keyword evidence="1" id="KW-0540">Nuclease</keyword>
<evidence type="ECO:0000313" key="7">
    <source>
        <dbReference type="Proteomes" id="UP000887013"/>
    </source>
</evidence>
<dbReference type="PANTHER" id="PTHR23044">
    <property type="entry name" value="3'-5' EXONUCLEASE ERI1-RELATED"/>
    <property type="match status" value="1"/>
</dbReference>
<evidence type="ECO:0000256" key="3">
    <source>
        <dbReference type="ARBA" id="ARBA00022839"/>
    </source>
</evidence>
<keyword evidence="7" id="KW-1185">Reference proteome</keyword>
<dbReference type="GO" id="GO:0003676">
    <property type="term" value="F:nucleic acid binding"/>
    <property type="evidence" value="ECO:0007669"/>
    <property type="project" value="InterPro"/>
</dbReference>
<accession>A0A8X6TLF3</accession>
<comment type="caution">
    <text evidence="5">The sequence shown here is derived from an EMBL/GenBank/DDBJ whole genome shotgun (WGS) entry which is preliminary data.</text>
</comment>
<dbReference type="CDD" id="cd06133">
    <property type="entry name" value="ERI-1_3'hExo_like"/>
    <property type="match status" value="1"/>
</dbReference>
<dbReference type="SUPFAM" id="SSF53098">
    <property type="entry name" value="Ribonuclease H-like"/>
    <property type="match status" value="1"/>
</dbReference>
<reference evidence="5" key="1">
    <citation type="submission" date="2020-08" db="EMBL/GenBank/DDBJ databases">
        <title>Multicomponent nature underlies the extraordinary mechanical properties of spider dragline silk.</title>
        <authorList>
            <person name="Kono N."/>
            <person name="Nakamura H."/>
            <person name="Mori M."/>
            <person name="Yoshida Y."/>
            <person name="Ohtoshi R."/>
            <person name="Malay A.D."/>
            <person name="Moran D.A.P."/>
            <person name="Tomita M."/>
            <person name="Numata K."/>
            <person name="Arakawa K."/>
        </authorList>
    </citation>
    <scope>NUCLEOTIDE SEQUENCE</scope>
</reference>
<dbReference type="EMBL" id="BMAW01059865">
    <property type="protein sequence ID" value="GFT23287.1"/>
    <property type="molecule type" value="Genomic_DNA"/>
</dbReference>
<dbReference type="InterPro" id="IPR036397">
    <property type="entry name" value="RNaseH_sf"/>
</dbReference>
<sequence>MFKITCSGTYSDVAESISEQMNQTPSFVKLPPRSGKFNKQKFDYFLVLDFEATCDSPKTLVPQEVIEFPVLKVSGVSFEIESIFHSYVKPVIHPELTKFCTQLTGITQDVVNEYPVFEEVIEEFQSWLHLENLLCNSTNFAIVTVGNWDLKYLFPVQYKGLRLPYPEYMKRWINLKSSFLELSTVYPRNMITMMKYCQEEHEGRLHSGI</sequence>
<keyword evidence="2" id="KW-0378">Hydrolase</keyword>
<dbReference type="AlphaFoldDB" id="A0A8X6TLF3"/>
<feature type="non-terminal residue" evidence="5">
    <location>
        <position position="209"/>
    </location>
</feature>
<evidence type="ECO:0000313" key="6">
    <source>
        <dbReference type="EMBL" id="GFU38310.1"/>
    </source>
</evidence>
<proteinExistence type="predicted"/>
<protein>
    <submittedName>
        <fullName evidence="5">ERI1 exoribonuclease 3</fullName>
    </submittedName>
</protein>
<dbReference type="Gene3D" id="3.30.420.10">
    <property type="entry name" value="Ribonuclease H-like superfamily/Ribonuclease H"/>
    <property type="match status" value="1"/>
</dbReference>
<evidence type="ECO:0000256" key="2">
    <source>
        <dbReference type="ARBA" id="ARBA00022801"/>
    </source>
</evidence>
<name>A0A8X6TLF3_NEPPI</name>
<dbReference type="InterPro" id="IPR047201">
    <property type="entry name" value="ERI-1_3'hExo-like"/>
</dbReference>
<dbReference type="Proteomes" id="UP000887013">
    <property type="component" value="Unassembled WGS sequence"/>
</dbReference>
<evidence type="ECO:0000256" key="1">
    <source>
        <dbReference type="ARBA" id="ARBA00022722"/>
    </source>
</evidence>
<dbReference type="OrthoDB" id="448399at2759"/>
<dbReference type="InterPro" id="IPR051274">
    <property type="entry name" value="3-5_Exoribonuclease"/>
</dbReference>
<dbReference type="InterPro" id="IPR013520">
    <property type="entry name" value="Ribonucl_H"/>
</dbReference>
<organism evidence="5 7">
    <name type="scientific">Nephila pilipes</name>
    <name type="common">Giant wood spider</name>
    <name type="synonym">Nephila maculata</name>
    <dbReference type="NCBI Taxonomy" id="299642"/>
    <lineage>
        <taxon>Eukaryota</taxon>
        <taxon>Metazoa</taxon>
        <taxon>Ecdysozoa</taxon>
        <taxon>Arthropoda</taxon>
        <taxon>Chelicerata</taxon>
        <taxon>Arachnida</taxon>
        <taxon>Araneae</taxon>
        <taxon>Araneomorphae</taxon>
        <taxon>Entelegynae</taxon>
        <taxon>Araneoidea</taxon>
        <taxon>Nephilidae</taxon>
        <taxon>Nephila</taxon>
    </lineage>
</organism>
<dbReference type="PANTHER" id="PTHR23044:SF61">
    <property type="entry name" value="3'-5' EXORIBONUCLEASE 1-RELATED"/>
    <property type="match status" value="1"/>
</dbReference>
<gene>
    <name evidence="5" type="primary">ERI3</name>
    <name evidence="5" type="ORF">NPIL_232191</name>
    <name evidence="6" type="ORF">NPIL_698181</name>
</gene>
<feature type="domain" description="Exonuclease" evidence="4">
    <location>
        <begin position="44"/>
        <end position="203"/>
    </location>
</feature>
<keyword evidence="3" id="KW-0269">Exonuclease</keyword>
<evidence type="ECO:0000313" key="5">
    <source>
        <dbReference type="EMBL" id="GFT23287.1"/>
    </source>
</evidence>
<evidence type="ECO:0000259" key="4">
    <source>
        <dbReference type="SMART" id="SM00479"/>
    </source>
</evidence>